<keyword evidence="4" id="KW-0663">Pyridoxal phosphate</keyword>
<dbReference type="Proteomes" id="UP001255856">
    <property type="component" value="Unassembled WGS sequence"/>
</dbReference>
<keyword evidence="2" id="KW-0032">Aminotransferase</keyword>
<organism evidence="7 8">
    <name type="scientific">Prototheca wickerhamii</name>
    <dbReference type="NCBI Taxonomy" id="3111"/>
    <lineage>
        <taxon>Eukaryota</taxon>
        <taxon>Viridiplantae</taxon>
        <taxon>Chlorophyta</taxon>
        <taxon>core chlorophytes</taxon>
        <taxon>Trebouxiophyceae</taxon>
        <taxon>Chlorellales</taxon>
        <taxon>Chlorellaceae</taxon>
        <taxon>Prototheca</taxon>
    </lineage>
</organism>
<evidence type="ECO:0000313" key="7">
    <source>
        <dbReference type="EMBL" id="KAK2078827.1"/>
    </source>
</evidence>
<dbReference type="InterPro" id="IPR015421">
    <property type="entry name" value="PyrdxlP-dep_Trfase_major"/>
</dbReference>
<evidence type="ECO:0000256" key="5">
    <source>
        <dbReference type="ARBA" id="ARBA00061511"/>
    </source>
</evidence>
<evidence type="ECO:0000256" key="3">
    <source>
        <dbReference type="ARBA" id="ARBA00022679"/>
    </source>
</evidence>
<evidence type="ECO:0000259" key="6">
    <source>
        <dbReference type="Pfam" id="PF00155"/>
    </source>
</evidence>
<evidence type="ECO:0000313" key="8">
    <source>
        <dbReference type="Proteomes" id="UP001255856"/>
    </source>
</evidence>
<dbReference type="InterPro" id="IPR015424">
    <property type="entry name" value="PyrdxlP-dep_Trfase"/>
</dbReference>
<comment type="cofactor">
    <cofactor evidence="1">
        <name>pyridoxal 5'-phosphate</name>
        <dbReference type="ChEBI" id="CHEBI:597326"/>
    </cofactor>
</comment>
<comment type="similarity">
    <text evidence="5">Belongs to the class-I pyridoxal-phosphate-dependent aminotransferase family. LL-diaminopimelate aminotransferase subfamily.</text>
</comment>
<dbReference type="NCBIfam" id="TIGR03542">
    <property type="entry name" value="DAPAT_plant"/>
    <property type="match status" value="1"/>
</dbReference>
<dbReference type="GO" id="GO:0008483">
    <property type="term" value="F:transaminase activity"/>
    <property type="evidence" value="ECO:0007669"/>
    <property type="project" value="UniProtKB-KW"/>
</dbReference>
<dbReference type="GO" id="GO:0030170">
    <property type="term" value="F:pyridoxal phosphate binding"/>
    <property type="evidence" value="ECO:0007669"/>
    <property type="project" value="InterPro"/>
</dbReference>
<dbReference type="InterPro" id="IPR004839">
    <property type="entry name" value="Aminotransferase_I/II_large"/>
</dbReference>
<dbReference type="Pfam" id="PF00155">
    <property type="entry name" value="Aminotran_1_2"/>
    <property type="match status" value="1"/>
</dbReference>
<name>A0AAD9MIR3_PROWI</name>
<keyword evidence="8" id="KW-1185">Reference proteome</keyword>
<dbReference type="HAMAP" id="MF_01642">
    <property type="entry name" value="DapL_aminotrans_1"/>
    <property type="match status" value="1"/>
</dbReference>
<proteinExistence type="inferred from homology"/>
<dbReference type="AlphaFoldDB" id="A0AAD9MIR3"/>
<feature type="domain" description="Aminotransferase class I/classII large" evidence="6">
    <location>
        <begin position="48"/>
        <end position="411"/>
    </location>
</feature>
<sequence length="416" mass="45454">MRIASLSLTKPTTKVSRNKNFGKLQAGYLFPEVARRRREHQANNPDAKILSLGIGDTTEPIPPTIVEAMRDAAIGLGTRQGYSGYGAEQGQAAVREAITQRLYAHVGRKPSEIFVSDGSKCDIGRLQLMFGSQVSVAVQDPAYPVYVDSSVIMGMTGEYNGQDFDGITYMVCRPENDFFPDLTQTPRTDIIFFCSPNNPTGAAATRQQLTELVAFAKKNGSIIVYDAAYALFISDPDCPKTIFEIPGAEEVALETCSFSKYAGFTGVRLGWTVVPEQLRYADGFPVMNDWNRIMSTIFNGASNIAQAGGLAALSDKGWAEVHELVAFYKENAAILKQTFEGLGFNVYGGKDAPYIWIQFPGRASWDVFGEILQNCNIVTTPGSGFGAAGEGFVRISAFGHREDILEAVERFKKVYA</sequence>
<comment type="caution">
    <text evidence="7">The sequence shown here is derived from an EMBL/GenBank/DDBJ whole genome shotgun (WGS) entry which is preliminary data.</text>
</comment>
<accession>A0AAD9MIR3</accession>
<protein>
    <recommendedName>
        <fullName evidence="6">Aminotransferase class I/classII large domain-containing protein</fullName>
    </recommendedName>
</protein>
<dbReference type="EMBL" id="JASFZW010000004">
    <property type="protein sequence ID" value="KAK2078827.1"/>
    <property type="molecule type" value="Genomic_DNA"/>
</dbReference>
<dbReference type="CDD" id="cd00609">
    <property type="entry name" value="AAT_like"/>
    <property type="match status" value="1"/>
</dbReference>
<gene>
    <name evidence="7" type="ORF">QBZ16_003667</name>
</gene>
<dbReference type="Gene3D" id="3.90.1150.10">
    <property type="entry name" value="Aspartate Aminotransferase, domain 1"/>
    <property type="match status" value="1"/>
</dbReference>
<reference evidence="7" key="1">
    <citation type="submission" date="2021-01" db="EMBL/GenBank/DDBJ databases">
        <authorList>
            <person name="Eckstrom K.M.E."/>
        </authorList>
    </citation>
    <scope>NUCLEOTIDE SEQUENCE</scope>
    <source>
        <strain evidence="7">UVCC 0001</strain>
    </source>
</reference>
<dbReference type="Gene3D" id="3.40.640.10">
    <property type="entry name" value="Type I PLP-dependent aspartate aminotransferase-like (Major domain)"/>
    <property type="match status" value="1"/>
</dbReference>
<dbReference type="InterPro" id="IPR019942">
    <property type="entry name" value="DapL/ALD1"/>
</dbReference>
<dbReference type="PANTHER" id="PTHR43144">
    <property type="entry name" value="AMINOTRANSFERASE"/>
    <property type="match status" value="1"/>
</dbReference>
<dbReference type="SUPFAM" id="SSF53383">
    <property type="entry name" value="PLP-dependent transferases"/>
    <property type="match status" value="1"/>
</dbReference>
<evidence type="ECO:0000256" key="4">
    <source>
        <dbReference type="ARBA" id="ARBA00022898"/>
    </source>
</evidence>
<evidence type="ECO:0000256" key="1">
    <source>
        <dbReference type="ARBA" id="ARBA00001933"/>
    </source>
</evidence>
<dbReference type="FunFam" id="3.40.640.10:FF:000099">
    <property type="entry name" value="LL-diaminopimelate aminotransferase, chloroplastic"/>
    <property type="match status" value="1"/>
</dbReference>
<keyword evidence="3" id="KW-0808">Transferase</keyword>
<dbReference type="GO" id="GO:0009862">
    <property type="term" value="P:systemic acquired resistance, salicylic acid mediated signaling pathway"/>
    <property type="evidence" value="ECO:0007669"/>
    <property type="project" value="UniProtKB-ARBA"/>
</dbReference>
<evidence type="ECO:0000256" key="2">
    <source>
        <dbReference type="ARBA" id="ARBA00022576"/>
    </source>
</evidence>
<dbReference type="InterPro" id="IPR015422">
    <property type="entry name" value="PyrdxlP-dep_Trfase_small"/>
</dbReference>